<feature type="compositionally biased region" description="Low complexity" evidence="1">
    <location>
        <begin position="32"/>
        <end position="48"/>
    </location>
</feature>
<protein>
    <submittedName>
        <fullName evidence="2">Uncharacterized protein</fullName>
    </submittedName>
</protein>
<evidence type="ECO:0000313" key="2">
    <source>
        <dbReference type="EMBL" id="JAC73487.1"/>
    </source>
</evidence>
<organism evidence="2">
    <name type="scientific">Tetraselmis sp. GSL018</name>
    <dbReference type="NCBI Taxonomy" id="582737"/>
    <lineage>
        <taxon>Eukaryota</taxon>
        <taxon>Viridiplantae</taxon>
        <taxon>Chlorophyta</taxon>
        <taxon>core chlorophytes</taxon>
        <taxon>Chlorodendrophyceae</taxon>
        <taxon>Chlorodendrales</taxon>
        <taxon>Chlorodendraceae</taxon>
        <taxon>Tetraselmis</taxon>
    </lineage>
</organism>
<feature type="compositionally biased region" description="Polar residues" evidence="1">
    <location>
        <begin position="108"/>
        <end position="120"/>
    </location>
</feature>
<sequence length="143" mass="14132">GSGCSPRSAARTSEFSGPSGPSLEARFGATSGGEPPAGGHAAAVGAAPSDTAFSGRNGRAGEGEGLSYAAVSDARARMGLMNSGHVSDPASSESTKSDCRKSCGVRTSAASSPVRPQSCSLRALSSLPSMRESSSRPDLPASE</sequence>
<accession>A0A061RKL2</accession>
<name>A0A061RKL2_9CHLO</name>
<dbReference type="EMBL" id="GBEZ01012396">
    <property type="protein sequence ID" value="JAC73487.1"/>
    <property type="molecule type" value="Transcribed_RNA"/>
</dbReference>
<feature type="non-terminal residue" evidence="2">
    <location>
        <position position="1"/>
    </location>
</feature>
<dbReference type="AlphaFoldDB" id="A0A061RKL2"/>
<reference evidence="2" key="1">
    <citation type="submission" date="2014-05" db="EMBL/GenBank/DDBJ databases">
        <title>The transcriptome of the halophilic microalga Tetraselmis sp. GSL018 isolated from the Great Salt Lake, Utah.</title>
        <authorList>
            <person name="Jinkerson R.E."/>
            <person name="D'Adamo S."/>
            <person name="Posewitz M.C."/>
        </authorList>
    </citation>
    <scope>NUCLEOTIDE SEQUENCE</scope>
    <source>
        <strain evidence="2">GSL018</strain>
    </source>
</reference>
<evidence type="ECO:0000256" key="1">
    <source>
        <dbReference type="SAM" id="MobiDB-lite"/>
    </source>
</evidence>
<proteinExistence type="predicted"/>
<feature type="region of interest" description="Disordered" evidence="1">
    <location>
        <begin position="1"/>
        <end position="63"/>
    </location>
</feature>
<gene>
    <name evidence="2" type="ORF">TSPGSL018_28781</name>
</gene>
<feature type="region of interest" description="Disordered" evidence="1">
    <location>
        <begin position="80"/>
        <end position="143"/>
    </location>
</feature>